<evidence type="ECO:0000256" key="1">
    <source>
        <dbReference type="SAM" id="MobiDB-lite"/>
    </source>
</evidence>
<feature type="compositionally biased region" description="Basic and acidic residues" evidence="1">
    <location>
        <begin position="41"/>
        <end position="51"/>
    </location>
</feature>
<evidence type="ECO:0000313" key="3">
    <source>
        <dbReference type="Proteomes" id="UP001141629"/>
    </source>
</evidence>
<feature type="region of interest" description="Disordered" evidence="1">
    <location>
        <begin position="1"/>
        <end position="51"/>
    </location>
</feature>
<dbReference type="RefSeq" id="WP_263997244.1">
    <property type="nucleotide sequence ID" value="NZ_JACKVK010000009.1"/>
</dbReference>
<protein>
    <submittedName>
        <fullName evidence="2">Uncharacterized protein</fullName>
    </submittedName>
</protein>
<dbReference type="Proteomes" id="UP001141629">
    <property type="component" value="Unassembled WGS sequence"/>
</dbReference>
<dbReference type="AlphaFoldDB" id="A0A9X2YN28"/>
<gene>
    <name evidence="2" type="ORF">H7K45_17845</name>
</gene>
<proteinExistence type="predicted"/>
<dbReference type="EMBL" id="JACKVK010000009">
    <property type="protein sequence ID" value="MCV7422413.1"/>
    <property type="molecule type" value="Genomic_DNA"/>
</dbReference>
<comment type="caution">
    <text evidence="2">The sequence shown here is derived from an EMBL/GenBank/DDBJ whole genome shotgun (WGS) entry which is preliminary data.</text>
</comment>
<name>A0A9X2YN28_9MYCO</name>
<accession>A0A9X2YN28</accession>
<reference evidence="2" key="1">
    <citation type="submission" date="2020-07" db="EMBL/GenBank/DDBJ databases">
        <authorList>
            <person name="Pettersson B.M.F."/>
            <person name="Behra P.R.K."/>
            <person name="Ramesh M."/>
            <person name="Das S."/>
            <person name="Dasgupta S."/>
            <person name="Kirsebom L.A."/>
        </authorList>
    </citation>
    <scope>NUCLEOTIDE SEQUENCE</scope>
    <source>
        <strain evidence="2">DSM 44838</strain>
    </source>
</reference>
<reference evidence="2" key="2">
    <citation type="journal article" date="2022" name="BMC Genomics">
        <title>Comparative genome analysis of mycobacteria focusing on tRNA and non-coding RNA.</title>
        <authorList>
            <person name="Behra P.R.K."/>
            <person name="Pettersson B.M.F."/>
            <person name="Ramesh M."/>
            <person name="Das S."/>
            <person name="Dasgupta S."/>
            <person name="Kirsebom L.A."/>
        </authorList>
    </citation>
    <scope>NUCLEOTIDE SEQUENCE</scope>
    <source>
        <strain evidence="2">DSM 44838</strain>
    </source>
</reference>
<evidence type="ECO:0000313" key="2">
    <source>
        <dbReference type="EMBL" id="MCV7422413.1"/>
    </source>
</evidence>
<keyword evidence="3" id="KW-1185">Reference proteome</keyword>
<organism evidence="2 3">
    <name type="scientific">Mycobacterium yunnanensis</name>
    <dbReference type="NCBI Taxonomy" id="368477"/>
    <lineage>
        <taxon>Bacteria</taxon>
        <taxon>Bacillati</taxon>
        <taxon>Actinomycetota</taxon>
        <taxon>Actinomycetes</taxon>
        <taxon>Mycobacteriales</taxon>
        <taxon>Mycobacteriaceae</taxon>
        <taxon>Mycobacterium</taxon>
    </lineage>
</organism>
<sequence>MEPGSDAPANPVDATEATEEQREMQDQLDDPTIDPEAPAGHQDRHQVADET</sequence>